<dbReference type="Proteomes" id="UP001151752">
    <property type="component" value="Chromosome 6"/>
</dbReference>
<sequence>MAAAVIKEAKPISSASEIEFAKCDCCGFSEECTPAYISRVRERYGGRWICGLCAEAVKDETCRAKTDITTDEALQQHTKFCQQFRSSTPPRNPTEELISAIKQLLRRGLDSPRKKKCSFFPSEGSSFSIESRRI</sequence>
<dbReference type="EMBL" id="JAPFFM010000009">
    <property type="protein sequence ID" value="KAJ6745858.1"/>
    <property type="molecule type" value="Genomic_DNA"/>
</dbReference>
<dbReference type="AlphaFoldDB" id="A0A9Q0ZT26"/>
<dbReference type="Pfam" id="PF07911">
    <property type="entry name" value="DUF1677"/>
    <property type="match status" value="1"/>
</dbReference>
<comment type="caution">
    <text evidence="1">The sequence shown here is derived from an EMBL/GenBank/DDBJ whole genome shotgun (WGS) entry which is preliminary data.</text>
</comment>
<proteinExistence type="predicted"/>
<keyword evidence="2" id="KW-1185">Reference proteome</keyword>
<dbReference type="InterPro" id="IPR012876">
    <property type="entry name" value="DUF1677_pln"/>
</dbReference>
<dbReference type="PANTHER" id="PTHR33108:SF56">
    <property type="entry name" value="DUF1677 FAMILY PROTEIN"/>
    <property type="match status" value="1"/>
</dbReference>
<organism evidence="1 2">
    <name type="scientific">Salix koriyanagi</name>
    <dbReference type="NCBI Taxonomy" id="2511006"/>
    <lineage>
        <taxon>Eukaryota</taxon>
        <taxon>Viridiplantae</taxon>
        <taxon>Streptophyta</taxon>
        <taxon>Embryophyta</taxon>
        <taxon>Tracheophyta</taxon>
        <taxon>Spermatophyta</taxon>
        <taxon>Magnoliopsida</taxon>
        <taxon>eudicotyledons</taxon>
        <taxon>Gunneridae</taxon>
        <taxon>Pentapetalae</taxon>
        <taxon>rosids</taxon>
        <taxon>fabids</taxon>
        <taxon>Malpighiales</taxon>
        <taxon>Salicaceae</taxon>
        <taxon>Saliceae</taxon>
        <taxon>Salix</taxon>
    </lineage>
</organism>
<accession>A0A9Q0ZT26</accession>
<name>A0A9Q0ZT26_9ROSI</name>
<evidence type="ECO:0000313" key="2">
    <source>
        <dbReference type="Proteomes" id="UP001151752"/>
    </source>
</evidence>
<gene>
    <name evidence="1" type="ORF">OIU74_028509</name>
</gene>
<protein>
    <submittedName>
        <fullName evidence="1">DUF1677 FAMILY PROTEIN</fullName>
    </submittedName>
</protein>
<dbReference type="PANTHER" id="PTHR33108">
    <property type="entry name" value="OS01G0745000 PROTEIN"/>
    <property type="match status" value="1"/>
</dbReference>
<evidence type="ECO:0000313" key="1">
    <source>
        <dbReference type="EMBL" id="KAJ6745858.1"/>
    </source>
</evidence>
<reference evidence="1" key="2">
    <citation type="journal article" date="2023" name="Int. J. Mol. Sci.">
        <title>De Novo Assembly and Annotation of 11 Diverse Shrub Willow (Salix) Genomes Reveals Novel Gene Organization in Sex-Linked Regions.</title>
        <authorList>
            <person name="Hyden B."/>
            <person name="Feng K."/>
            <person name="Yates T.B."/>
            <person name="Jawdy S."/>
            <person name="Cereghino C."/>
            <person name="Smart L.B."/>
            <person name="Muchero W."/>
        </authorList>
    </citation>
    <scope>NUCLEOTIDE SEQUENCE</scope>
    <source>
        <tissue evidence="1">Shoot tip</tissue>
    </source>
</reference>
<reference evidence="1" key="1">
    <citation type="submission" date="2022-11" db="EMBL/GenBank/DDBJ databases">
        <authorList>
            <person name="Hyden B.L."/>
            <person name="Feng K."/>
            <person name="Yates T."/>
            <person name="Jawdy S."/>
            <person name="Smart L.B."/>
            <person name="Muchero W."/>
        </authorList>
    </citation>
    <scope>NUCLEOTIDE SEQUENCE</scope>
    <source>
        <tissue evidence="1">Shoot tip</tissue>
    </source>
</reference>